<evidence type="ECO:0000313" key="1">
    <source>
        <dbReference type="EMBL" id="CAL1717449.1"/>
    </source>
</evidence>
<dbReference type="InterPro" id="IPR032675">
    <property type="entry name" value="LRR_dom_sf"/>
</dbReference>
<sequence>MLAILSQLLQVSITPSSPRTRASGSSVTSNLPPELILEIIKPFTSIERFIYKRLEYTQHGTRRRTDAELLWARTTLQAACRVSRSWNKVVTPLLYKHATLATPEQVRLFFRTLRKRQCSIELVEEIILVDHRRLWRKGLFQYTDTCNRRILVQMRKDVRSILSICRGIQGFTFNYNRLSAFVSVRDAIVNNCPINPNLRYMVIDHSNIDSYDKSPLVPHLCHLESICYHYFPCLDGQYLNKFPALRSFQFAHSHCKMDPVDLTKSLAELQALRTLALYDVTFGPNSWYLDLTTALSYPQDLQCIHVVGEHGMRIMESWIRAGHLKGIQTLVLGPVDPGHDFLLTWDFPEHLTSLTILIPCAAAVGPHSATTCSSAAVISRWFKWNCRSGSAHDNLKHIEIVLVDDPGYHVPVDTATIMDQGLRPIINEIRKHCSILNVFLELRPTTVGIDNWIGDTLNRWMDCTIRFESSP</sequence>
<organism evidence="1 2">
    <name type="scientific">Somion occarium</name>
    <dbReference type="NCBI Taxonomy" id="3059160"/>
    <lineage>
        <taxon>Eukaryota</taxon>
        <taxon>Fungi</taxon>
        <taxon>Dikarya</taxon>
        <taxon>Basidiomycota</taxon>
        <taxon>Agaricomycotina</taxon>
        <taxon>Agaricomycetes</taxon>
        <taxon>Polyporales</taxon>
        <taxon>Cerrenaceae</taxon>
        <taxon>Somion</taxon>
    </lineage>
</organism>
<evidence type="ECO:0008006" key="3">
    <source>
        <dbReference type="Google" id="ProtNLM"/>
    </source>
</evidence>
<name>A0ABP1EDU5_9APHY</name>
<dbReference type="Proteomes" id="UP001497453">
    <property type="component" value="Chromosome 9"/>
</dbReference>
<proteinExistence type="predicted"/>
<reference evidence="2" key="1">
    <citation type="submission" date="2024-04" db="EMBL/GenBank/DDBJ databases">
        <authorList>
            <person name="Shaw F."/>
            <person name="Minotto A."/>
        </authorList>
    </citation>
    <scope>NUCLEOTIDE SEQUENCE [LARGE SCALE GENOMIC DNA]</scope>
</reference>
<accession>A0ABP1EDU5</accession>
<keyword evidence="2" id="KW-1185">Reference proteome</keyword>
<protein>
    <recommendedName>
        <fullName evidence="3">F-box domain-containing protein</fullName>
    </recommendedName>
</protein>
<dbReference type="SUPFAM" id="SSF52047">
    <property type="entry name" value="RNI-like"/>
    <property type="match status" value="1"/>
</dbReference>
<evidence type="ECO:0000313" key="2">
    <source>
        <dbReference type="Proteomes" id="UP001497453"/>
    </source>
</evidence>
<dbReference type="Gene3D" id="3.80.10.10">
    <property type="entry name" value="Ribonuclease Inhibitor"/>
    <property type="match status" value="1"/>
</dbReference>
<gene>
    <name evidence="1" type="ORF">GFSPODELE1_LOCUS11227</name>
</gene>
<dbReference type="EMBL" id="OZ037952">
    <property type="protein sequence ID" value="CAL1717449.1"/>
    <property type="molecule type" value="Genomic_DNA"/>
</dbReference>